<protein>
    <submittedName>
        <fullName evidence="2">TIGR03767 family metallophosphoesterase</fullName>
    </submittedName>
</protein>
<dbReference type="Gene3D" id="3.60.21.10">
    <property type="match status" value="1"/>
</dbReference>
<evidence type="ECO:0000313" key="2">
    <source>
        <dbReference type="EMBL" id="UTI64232.1"/>
    </source>
</evidence>
<gene>
    <name evidence="2" type="ORF">NBH00_23195</name>
</gene>
<dbReference type="NCBIfam" id="TIGR03767">
    <property type="entry name" value="P_acnes_RR"/>
    <property type="match status" value="1"/>
</dbReference>
<dbReference type="InterPro" id="IPR029052">
    <property type="entry name" value="Metallo-depent_PP-like"/>
</dbReference>
<dbReference type="PROSITE" id="PS51318">
    <property type="entry name" value="TAT"/>
    <property type="match status" value="1"/>
</dbReference>
<sequence>MQRTRREVLEAWAATVAAASLTGPTAAAAARARRRPKLPSGHGTTLRATIVRGPVVNGGGYRRLASGPGEPFVVREELGAAARPGRAARRRGLLSLVQFTDTHIVDAQSPARVEYTDRYNDGVGSPLIFASAYRPHEMLTAQVTDTLVRAVNAVGKGPASGRAFDFAICTGDTVDNCQHNELRWVTDLLDGEPVTPDSGATDRWEGVHDQDPVFYDPHYWHPDGTPAGHVDDIARATYGFPTVPGLLDAARRRFVPAGLKMPWLTAYGNHDGLVQGNFPRSFPLSPLATGGAKIISLPAGASPQDLLSGDAAALATLTTAPIRPVTASLGRRILSRAETVASYFQTTGTPHGHGFTDRNLRDGTAYYAFNKGRTRCIVLDTVNPNGEADGSLDEAQFAWLKAQLTAHPRRLTVLFSHHTLGTMTNGLRATDDPQARVLGPAVLALLLAHPQVVLWVDGHTHVNQVTPHRRPAGSAKPGGFWEVNTAAHIDFPQQARIVELADNGDGTLSVFGTIVDSLAPLSPPSALGDTAALASWARELSANDWQERPAATGVAGGPDGRRGRVEDRNVELIVPAPFPIPRPRTAKRPTAA</sequence>
<dbReference type="PANTHER" id="PTHR43143">
    <property type="entry name" value="METALLOPHOSPHOESTERASE, CALCINEURIN SUPERFAMILY"/>
    <property type="match status" value="1"/>
</dbReference>
<evidence type="ECO:0000256" key="1">
    <source>
        <dbReference type="SAM" id="MobiDB-lite"/>
    </source>
</evidence>
<proteinExistence type="predicted"/>
<dbReference type="EMBL" id="CP098502">
    <property type="protein sequence ID" value="UTI64232.1"/>
    <property type="molecule type" value="Genomic_DNA"/>
</dbReference>
<dbReference type="Proteomes" id="UP001056035">
    <property type="component" value="Chromosome"/>
</dbReference>
<dbReference type="SUPFAM" id="SSF56300">
    <property type="entry name" value="Metallo-dependent phosphatases"/>
    <property type="match status" value="1"/>
</dbReference>
<feature type="region of interest" description="Disordered" evidence="1">
    <location>
        <begin position="24"/>
        <end position="45"/>
    </location>
</feature>
<dbReference type="InterPro" id="IPR051918">
    <property type="entry name" value="STPP_CPPED1"/>
</dbReference>
<dbReference type="InterPro" id="IPR022506">
    <property type="entry name" value="Metallophosphoesterase_PPA1498"/>
</dbReference>
<evidence type="ECO:0000313" key="3">
    <source>
        <dbReference type="Proteomes" id="UP001056035"/>
    </source>
</evidence>
<dbReference type="PANTHER" id="PTHR43143:SF1">
    <property type="entry name" value="SERINE_THREONINE-PROTEIN PHOSPHATASE CPPED1"/>
    <property type="match status" value="1"/>
</dbReference>
<dbReference type="RefSeq" id="WP_254570943.1">
    <property type="nucleotide sequence ID" value="NZ_CP098502.1"/>
</dbReference>
<keyword evidence="3" id="KW-1185">Reference proteome</keyword>
<dbReference type="InterPro" id="IPR006311">
    <property type="entry name" value="TAT_signal"/>
</dbReference>
<accession>A0ABY5DTV1</accession>
<name>A0ABY5DTV1_9ACTN</name>
<reference evidence="2 3" key="1">
    <citation type="submission" date="2022-06" db="EMBL/GenBank/DDBJ databases">
        <title>Paraconexibacter antarcticus.</title>
        <authorList>
            <person name="Kim C.S."/>
        </authorList>
    </citation>
    <scope>NUCLEOTIDE SEQUENCE [LARGE SCALE GENOMIC DNA]</scope>
    <source>
        <strain evidence="2 3">02-257</strain>
    </source>
</reference>
<organism evidence="2 3">
    <name type="scientific">Paraconexibacter antarcticus</name>
    <dbReference type="NCBI Taxonomy" id="2949664"/>
    <lineage>
        <taxon>Bacteria</taxon>
        <taxon>Bacillati</taxon>
        <taxon>Actinomycetota</taxon>
        <taxon>Thermoleophilia</taxon>
        <taxon>Solirubrobacterales</taxon>
        <taxon>Paraconexibacteraceae</taxon>
        <taxon>Paraconexibacter</taxon>
    </lineage>
</organism>